<organism evidence="4 5">
    <name type="scientific">Paenibacillus allorhizosphaerae</name>
    <dbReference type="NCBI Taxonomy" id="2849866"/>
    <lineage>
        <taxon>Bacteria</taxon>
        <taxon>Bacillati</taxon>
        <taxon>Bacillota</taxon>
        <taxon>Bacilli</taxon>
        <taxon>Bacillales</taxon>
        <taxon>Paenibacillaceae</taxon>
        <taxon>Paenibacillus</taxon>
    </lineage>
</organism>
<comment type="caution">
    <text evidence="4">The sequence shown here is derived from an EMBL/GenBank/DDBJ whole genome shotgun (WGS) entry which is preliminary data.</text>
</comment>
<keyword evidence="5" id="KW-1185">Reference proteome</keyword>
<accession>A0ABN7TDI5</accession>
<dbReference type="SFLD" id="SFLDG01129">
    <property type="entry name" value="C1.5:_HAD__Beta-PGM__Phosphata"/>
    <property type="match status" value="1"/>
</dbReference>
<name>A0ABN7TDI5_9BACL</name>
<protein>
    <submittedName>
        <fullName evidence="4">HAD-hydrolase YfnB</fullName>
        <ecNumber evidence="4">3.-.-.-</ecNumber>
    </submittedName>
</protein>
<dbReference type="NCBIfam" id="TIGR01509">
    <property type="entry name" value="HAD-SF-IA-v3"/>
    <property type="match status" value="1"/>
</dbReference>
<reference evidence="4 5" key="1">
    <citation type="submission" date="2021-06" db="EMBL/GenBank/DDBJ databases">
        <authorList>
            <person name="Criscuolo A."/>
        </authorList>
    </citation>
    <scope>NUCLEOTIDE SEQUENCE [LARGE SCALE GENOMIC DNA]</scope>
    <source>
        <strain evidence="5">CIP 111802</strain>
    </source>
</reference>
<dbReference type="EMBL" id="CAJVCE010000002">
    <property type="protein sequence ID" value="CAG7625140.1"/>
    <property type="molecule type" value="Genomic_DNA"/>
</dbReference>
<keyword evidence="2 4" id="KW-0378">Hydrolase</keyword>
<dbReference type="NCBIfam" id="TIGR01549">
    <property type="entry name" value="HAD-SF-IA-v1"/>
    <property type="match status" value="1"/>
</dbReference>
<gene>
    <name evidence="4" type="primary">yfnB</name>
    <name evidence="4" type="ORF">PAECIP111802_01137</name>
</gene>
<evidence type="ECO:0000256" key="3">
    <source>
        <dbReference type="ARBA" id="ARBA00022842"/>
    </source>
</evidence>
<dbReference type="SFLD" id="SFLDS00003">
    <property type="entry name" value="Haloacid_Dehalogenase"/>
    <property type="match status" value="1"/>
</dbReference>
<dbReference type="Pfam" id="PF00702">
    <property type="entry name" value="Hydrolase"/>
    <property type="match status" value="1"/>
</dbReference>
<dbReference type="EC" id="3.-.-.-" evidence="4"/>
<dbReference type="InterPro" id="IPR051400">
    <property type="entry name" value="HAD-like_hydrolase"/>
</dbReference>
<evidence type="ECO:0000313" key="4">
    <source>
        <dbReference type="EMBL" id="CAG7625140.1"/>
    </source>
</evidence>
<dbReference type="InterPro" id="IPR006439">
    <property type="entry name" value="HAD-SF_hydro_IA"/>
</dbReference>
<dbReference type="Proteomes" id="UP000730618">
    <property type="component" value="Unassembled WGS sequence"/>
</dbReference>
<dbReference type="GO" id="GO:0016787">
    <property type="term" value="F:hydrolase activity"/>
    <property type="evidence" value="ECO:0007669"/>
    <property type="project" value="UniProtKB-KW"/>
</dbReference>
<proteinExistence type="predicted"/>
<evidence type="ECO:0000256" key="1">
    <source>
        <dbReference type="ARBA" id="ARBA00001946"/>
    </source>
</evidence>
<evidence type="ECO:0000256" key="2">
    <source>
        <dbReference type="ARBA" id="ARBA00022801"/>
    </source>
</evidence>
<dbReference type="RefSeq" id="WP_218097462.1">
    <property type="nucleotide sequence ID" value="NZ_CAJVCE010000002.1"/>
</dbReference>
<evidence type="ECO:0000313" key="5">
    <source>
        <dbReference type="Proteomes" id="UP000730618"/>
    </source>
</evidence>
<dbReference type="PANTHER" id="PTHR46470:SF4">
    <property type="entry name" value="5-AMINO-6-(5-PHOSPHO-D-RIBITYLAMINO)URACIL PHOSPHATASE YIGB"/>
    <property type="match status" value="1"/>
</dbReference>
<sequence length="257" mass="28920">MLPKAILLDLDDTIISFDYGVDLDVCWKNACMNHFPAWSEAAIDDAVKAIKKQAQWYWSDADRHRTGRLQMNETRRHIVETALTDAGLPVQEEASLLHRIADEYGRSRDAAITLFPGAVETLEYIRALGMKLALITNGSSHGQRSKIDRFQLSPYFDDIFIEEECGIGKPEPGIYHMAMSRLGVHPSETWIIGDNFKWEIEAPQALGIKGVWVNHREMDISSLSVQPYYSIKTLSDIVRLLNASTDRAAEAAPEIST</sequence>
<comment type="cofactor">
    <cofactor evidence="1">
        <name>Mg(2+)</name>
        <dbReference type="ChEBI" id="CHEBI:18420"/>
    </cofactor>
</comment>
<dbReference type="PANTHER" id="PTHR46470">
    <property type="entry name" value="N-ACYLNEURAMINATE-9-PHOSPHATASE"/>
    <property type="match status" value="1"/>
</dbReference>
<keyword evidence="3" id="KW-0460">Magnesium</keyword>